<evidence type="ECO:0000313" key="4">
    <source>
        <dbReference type="Proteomes" id="UP000032141"/>
    </source>
</evidence>
<accession>A0A0D3AK41</accession>
<dbReference type="GO" id="GO:0006508">
    <property type="term" value="P:proteolysis"/>
    <property type="evidence" value="ECO:0007669"/>
    <property type="project" value="InterPro"/>
</dbReference>
<reference evidence="3" key="2">
    <citation type="submission" date="2015-03" db="UniProtKB">
        <authorList>
            <consortium name="EnsemblPlants"/>
        </authorList>
    </citation>
    <scope>IDENTIFICATION</scope>
</reference>
<feature type="region of interest" description="Disordered" evidence="1">
    <location>
        <begin position="1"/>
        <end position="59"/>
    </location>
</feature>
<name>A0A0D3AK41_BRAOL</name>
<protein>
    <recommendedName>
        <fullName evidence="2">Retrotransposon gag domain-containing protein</fullName>
    </recommendedName>
</protein>
<feature type="compositionally biased region" description="Basic and acidic residues" evidence="1">
    <location>
        <begin position="37"/>
        <end position="58"/>
    </location>
</feature>
<organism evidence="3 4">
    <name type="scientific">Brassica oleracea var. oleracea</name>
    <dbReference type="NCBI Taxonomy" id="109376"/>
    <lineage>
        <taxon>Eukaryota</taxon>
        <taxon>Viridiplantae</taxon>
        <taxon>Streptophyta</taxon>
        <taxon>Embryophyta</taxon>
        <taxon>Tracheophyta</taxon>
        <taxon>Spermatophyta</taxon>
        <taxon>Magnoliopsida</taxon>
        <taxon>eudicotyledons</taxon>
        <taxon>Gunneridae</taxon>
        <taxon>Pentapetalae</taxon>
        <taxon>rosids</taxon>
        <taxon>malvids</taxon>
        <taxon>Brassicales</taxon>
        <taxon>Brassicaceae</taxon>
        <taxon>Brassiceae</taxon>
        <taxon>Brassica</taxon>
    </lineage>
</organism>
<dbReference type="Pfam" id="PF03732">
    <property type="entry name" value="Retrotrans_gag"/>
    <property type="match status" value="1"/>
</dbReference>
<dbReference type="OMA" id="DGHIREY"/>
<dbReference type="InterPro" id="IPR021109">
    <property type="entry name" value="Peptidase_aspartic_dom_sf"/>
</dbReference>
<dbReference type="CDD" id="cd00303">
    <property type="entry name" value="retropepsin_like"/>
    <property type="match status" value="1"/>
</dbReference>
<dbReference type="InterPro" id="IPR005162">
    <property type="entry name" value="Retrotrans_gag_dom"/>
</dbReference>
<dbReference type="EnsemblPlants" id="Bo2g019700.1">
    <property type="protein sequence ID" value="Bo2g019700.1"/>
    <property type="gene ID" value="Bo2g019700"/>
</dbReference>
<proteinExistence type="predicted"/>
<dbReference type="AlphaFoldDB" id="A0A0D3AK41"/>
<evidence type="ECO:0000256" key="1">
    <source>
        <dbReference type="SAM" id="MobiDB-lite"/>
    </source>
</evidence>
<dbReference type="STRING" id="109376.A0A0D3AK41"/>
<dbReference type="Pfam" id="PF13650">
    <property type="entry name" value="Asp_protease_2"/>
    <property type="match status" value="1"/>
</dbReference>
<dbReference type="Gene3D" id="2.40.70.10">
    <property type="entry name" value="Acid Proteases"/>
    <property type="match status" value="1"/>
</dbReference>
<dbReference type="InterPro" id="IPR001969">
    <property type="entry name" value="Aspartic_peptidase_AS"/>
</dbReference>
<feature type="domain" description="Retrotransposon gag" evidence="2">
    <location>
        <begin position="200"/>
        <end position="294"/>
    </location>
</feature>
<dbReference type="GO" id="GO:0004190">
    <property type="term" value="F:aspartic-type endopeptidase activity"/>
    <property type="evidence" value="ECO:0007669"/>
    <property type="project" value="InterPro"/>
</dbReference>
<evidence type="ECO:0000259" key="2">
    <source>
        <dbReference type="Pfam" id="PF03732"/>
    </source>
</evidence>
<keyword evidence="4" id="KW-1185">Reference proteome</keyword>
<reference evidence="3 4" key="1">
    <citation type="journal article" date="2014" name="Genome Biol.">
        <title>Transcriptome and methylome profiling reveals relics of genome dominance in the mesopolyploid Brassica oleracea.</title>
        <authorList>
            <person name="Parkin I.A."/>
            <person name="Koh C."/>
            <person name="Tang H."/>
            <person name="Robinson S.J."/>
            <person name="Kagale S."/>
            <person name="Clarke W.E."/>
            <person name="Town C.D."/>
            <person name="Nixon J."/>
            <person name="Krishnakumar V."/>
            <person name="Bidwell S.L."/>
            <person name="Denoeud F."/>
            <person name="Belcram H."/>
            <person name="Links M.G."/>
            <person name="Just J."/>
            <person name="Clarke C."/>
            <person name="Bender T."/>
            <person name="Huebert T."/>
            <person name="Mason A.S."/>
            <person name="Pires J.C."/>
            <person name="Barker G."/>
            <person name="Moore J."/>
            <person name="Walley P.G."/>
            <person name="Manoli S."/>
            <person name="Batley J."/>
            <person name="Edwards D."/>
            <person name="Nelson M.N."/>
            <person name="Wang X."/>
            <person name="Paterson A.H."/>
            <person name="King G."/>
            <person name="Bancroft I."/>
            <person name="Chalhoub B."/>
            <person name="Sharpe A.G."/>
        </authorList>
    </citation>
    <scope>NUCLEOTIDE SEQUENCE</scope>
    <source>
        <strain evidence="3 4">cv. TO1000</strain>
    </source>
</reference>
<sequence length="549" mass="62033">MVKGRATRDAMKATKRCTNREGKGDEAKSENYGASGVEERGRESTSTRAGTQREKSVSREALGVAVGEIGEKLERVEHTVTELESVVFGGLEEVKQNTADLDSRFIRLEELVTGSMQALHDDIEGMKTRFTAMEEDITLVKRASANAEAVGGTSIGKVEFPKPNRFNGVRDAKEVENFLWQMEIYFDNLNVVAENAKVKAATSYLSDTAMLWWRRKHSEIEQGTCRIDTWYDFKKELKRQLYPENVVYEARKKLRELRQHGSIRDYVKEFTTLMLQIPNMTAEDLVFYFTDGLQSWAKQELQRWGVKTVDEAIAVAESLTDFRTYGPSESSKKKEQGVAKGGGARRDTARPSNSRSFEKGARREDFDGKSHSFRREDAFEAQINDKPTRVMVDTGTTHNFMTTDEAVRLGVKWSKKDGWMKMLGSWSGPVNFSVIPMDDFKVVLGMDFMRQVSAIPMPALSSVCILEKGSPCMISTLEEKTDGTRQLSAMQLTKGVKKGEPTFLAMMKVEDVPNNVEYIPQIIETILEENKDVMPAKLPEKLPPRRICK</sequence>
<dbReference type="PANTHER" id="PTHR15503">
    <property type="entry name" value="LDOC1 RELATED"/>
    <property type="match status" value="1"/>
</dbReference>
<feature type="region of interest" description="Disordered" evidence="1">
    <location>
        <begin position="325"/>
        <end position="366"/>
    </location>
</feature>
<dbReference type="Proteomes" id="UP000032141">
    <property type="component" value="Chromosome C2"/>
</dbReference>
<dbReference type="PROSITE" id="PS00141">
    <property type="entry name" value="ASP_PROTEASE"/>
    <property type="match status" value="1"/>
</dbReference>
<dbReference type="eggNOG" id="KOG0017">
    <property type="taxonomic scope" value="Eukaryota"/>
</dbReference>
<dbReference type="Gramene" id="Bo2g019700.1">
    <property type="protein sequence ID" value="Bo2g019700.1"/>
    <property type="gene ID" value="Bo2g019700"/>
</dbReference>
<feature type="compositionally biased region" description="Basic and acidic residues" evidence="1">
    <location>
        <begin position="356"/>
        <end position="366"/>
    </location>
</feature>
<evidence type="ECO:0000313" key="3">
    <source>
        <dbReference type="EnsemblPlants" id="Bo2g019700.1"/>
    </source>
</evidence>
<feature type="compositionally biased region" description="Basic and acidic residues" evidence="1">
    <location>
        <begin position="1"/>
        <end position="29"/>
    </location>
</feature>
<dbReference type="HOGENOM" id="CLU_430461_0_0_1"/>
<dbReference type="SUPFAM" id="SSF50630">
    <property type="entry name" value="Acid proteases"/>
    <property type="match status" value="1"/>
</dbReference>
<dbReference type="InterPro" id="IPR032567">
    <property type="entry name" value="RTL1-rel"/>
</dbReference>
<dbReference type="PANTHER" id="PTHR15503:SF45">
    <property type="entry name" value="RNA-DIRECTED DNA POLYMERASE HOMOLOG"/>
    <property type="match status" value="1"/>
</dbReference>